<organism evidence="10 11">
    <name type="scientific">Apatococcus lobatus</name>
    <dbReference type="NCBI Taxonomy" id="904363"/>
    <lineage>
        <taxon>Eukaryota</taxon>
        <taxon>Viridiplantae</taxon>
        <taxon>Chlorophyta</taxon>
        <taxon>core chlorophytes</taxon>
        <taxon>Trebouxiophyceae</taxon>
        <taxon>Chlorellales</taxon>
        <taxon>Chlorellaceae</taxon>
        <taxon>Apatococcus</taxon>
    </lineage>
</organism>
<evidence type="ECO:0000256" key="2">
    <source>
        <dbReference type="ARBA" id="ARBA00022490"/>
    </source>
</evidence>
<reference evidence="10 11" key="1">
    <citation type="journal article" date="2024" name="Nat. Commun.">
        <title>Phylogenomics reveals the evolutionary origins of lichenization in chlorophyte algae.</title>
        <authorList>
            <person name="Puginier C."/>
            <person name="Libourel C."/>
            <person name="Otte J."/>
            <person name="Skaloud P."/>
            <person name="Haon M."/>
            <person name="Grisel S."/>
            <person name="Petersen M."/>
            <person name="Berrin J.G."/>
            <person name="Delaux P.M."/>
            <person name="Dal Grande F."/>
            <person name="Keller J."/>
        </authorList>
    </citation>
    <scope>NUCLEOTIDE SEQUENCE [LARGE SCALE GENOMIC DNA]</scope>
    <source>
        <strain evidence="10 11">SAG 2145</strain>
    </source>
</reference>
<keyword evidence="6" id="KW-0206">Cytoskeleton</keyword>
<keyword evidence="2" id="KW-0963">Cytoplasm</keyword>
<keyword evidence="5 8" id="KW-0175">Coiled coil</keyword>
<comment type="subcellular location">
    <subcellularLocation>
        <location evidence="1">Cytoplasm</location>
        <location evidence="1">Cytoskeleton</location>
        <location evidence="1">Cilium axoneme</location>
    </subcellularLocation>
</comment>
<dbReference type="Pfam" id="PF00400">
    <property type="entry name" value="WD40"/>
    <property type="match status" value="2"/>
</dbReference>
<feature type="coiled-coil region" evidence="8">
    <location>
        <begin position="825"/>
        <end position="859"/>
    </location>
</feature>
<evidence type="ECO:0000256" key="3">
    <source>
        <dbReference type="ARBA" id="ARBA00022574"/>
    </source>
</evidence>
<feature type="region of interest" description="Disordered" evidence="9">
    <location>
        <begin position="148"/>
        <end position="228"/>
    </location>
</feature>
<feature type="region of interest" description="Disordered" evidence="9">
    <location>
        <begin position="557"/>
        <end position="607"/>
    </location>
</feature>
<dbReference type="SUPFAM" id="SSF50978">
    <property type="entry name" value="WD40 repeat-like"/>
    <property type="match status" value="1"/>
</dbReference>
<protein>
    <recommendedName>
        <fullName evidence="12">Cilia- and flagella-associated protein 43</fullName>
    </recommendedName>
</protein>
<evidence type="ECO:0000256" key="9">
    <source>
        <dbReference type="SAM" id="MobiDB-lite"/>
    </source>
</evidence>
<evidence type="ECO:0000256" key="4">
    <source>
        <dbReference type="ARBA" id="ARBA00022737"/>
    </source>
</evidence>
<feature type="compositionally biased region" description="Polar residues" evidence="9">
    <location>
        <begin position="557"/>
        <end position="579"/>
    </location>
</feature>
<evidence type="ECO:0000313" key="10">
    <source>
        <dbReference type="EMBL" id="KAK9817328.1"/>
    </source>
</evidence>
<dbReference type="SMART" id="SM00320">
    <property type="entry name" value="WD40"/>
    <property type="match status" value="2"/>
</dbReference>
<dbReference type="PANTHER" id="PTHR14885">
    <property type="entry name" value="CILIA- AND FLAGELLA-ASSOCIATED PROTEIN 43-RELATED"/>
    <property type="match status" value="1"/>
</dbReference>
<comment type="caution">
    <text evidence="10">The sequence shown here is derived from an EMBL/GenBank/DDBJ whole genome shotgun (WGS) entry which is preliminary data.</text>
</comment>
<proteinExistence type="predicted"/>
<dbReference type="Gene3D" id="2.130.10.10">
    <property type="entry name" value="YVTN repeat-like/Quinoprotein amine dehydrogenase"/>
    <property type="match status" value="1"/>
</dbReference>
<evidence type="ECO:0000256" key="1">
    <source>
        <dbReference type="ARBA" id="ARBA00004430"/>
    </source>
</evidence>
<keyword evidence="7" id="KW-0966">Cell projection</keyword>
<dbReference type="InterPro" id="IPR036322">
    <property type="entry name" value="WD40_repeat_dom_sf"/>
</dbReference>
<dbReference type="AlphaFoldDB" id="A0AAW1Q951"/>
<feature type="region of interest" description="Disordered" evidence="9">
    <location>
        <begin position="781"/>
        <end position="824"/>
    </location>
</feature>
<keyword evidence="11" id="KW-1185">Reference proteome</keyword>
<feature type="compositionally biased region" description="Low complexity" evidence="9">
    <location>
        <begin position="209"/>
        <end position="228"/>
    </location>
</feature>
<evidence type="ECO:0000313" key="11">
    <source>
        <dbReference type="Proteomes" id="UP001438707"/>
    </source>
</evidence>
<dbReference type="PANTHER" id="PTHR14885:SF3">
    <property type="entry name" value="CILIA- AND FLAGELLA-ASSOCIATED PROTEIN 44"/>
    <property type="match status" value="1"/>
</dbReference>
<keyword evidence="4" id="KW-0677">Repeat</keyword>
<dbReference type="Proteomes" id="UP001438707">
    <property type="component" value="Unassembled WGS sequence"/>
</dbReference>
<feature type="compositionally biased region" description="Low complexity" evidence="9">
    <location>
        <begin position="154"/>
        <end position="195"/>
    </location>
</feature>
<dbReference type="GO" id="GO:0005930">
    <property type="term" value="C:axoneme"/>
    <property type="evidence" value="ECO:0007669"/>
    <property type="project" value="UniProtKB-SubCell"/>
</dbReference>
<dbReference type="EMBL" id="JALJOS010000075">
    <property type="protein sequence ID" value="KAK9817328.1"/>
    <property type="molecule type" value="Genomic_DNA"/>
</dbReference>
<name>A0AAW1Q951_9CHLO</name>
<dbReference type="InterPro" id="IPR015943">
    <property type="entry name" value="WD40/YVTN_repeat-like_dom_sf"/>
</dbReference>
<evidence type="ECO:0000256" key="5">
    <source>
        <dbReference type="ARBA" id="ARBA00023054"/>
    </source>
</evidence>
<gene>
    <name evidence="10" type="ORF">WJX74_006216</name>
</gene>
<evidence type="ECO:0000256" key="8">
    <source>
        <dbReference type="SAM" id="Coils"/>
    </source>
</evidence>
<evidence type="ECO:0000256" key="6">
    <source>
        <dbReference type="ARBA" id="ARBA00023212"/>
    </source>
</evidence>
<accession>A0AAW1Q951</accession>
<keyword evidence="3" id="KW-0853">WD repeat</keyword>
<dbReference type="InterPro" id="IPR001680">
    <property type="entry name" value="WD40_rpt"/>
</dbReference>
<evidence type="ECO:0000256" key="7">
    <source>
        <dbReference type="ARBA" id="ARBA00023273"/>
    </source>
</evidence>
<feature type="compositionally biased region" description="Acidic residues" evidence="9">
    <location>
        <begin position="796"/>
        <end position="817"/>
    </location>
</feature>
<sequence length="1132" mass="122988">MCMKLAGITNENSALVLMMGFQDGALRMLRLTADKTAWQLIYAAKAHAGAVNAVAMSDGQDRMASVSEDGTAFLFGCTDLGKVMPLGFVQLPSVATAAAWAARPVHLVVACRNGMLVEIPWTKELQKPVGPGQSFLKQLPLRILDLNTAVPTGPSSRPPSQHSRPTTATTAAPVVASQPTTAPTAAPAVASDAPTGLSARPVSQHGKDPTAATAGADPAAAVAESGSVSGDQGGRATFLVGSSSNAGGLLHEVALRPAWAYTACVAWQGAGVSTMEMNTAKTQLTTGSMDGLLEVARINGLSLTEIASHEQMRPHDASMAITCLARTSDSAWIVTAAEDGTVLLLSRYHPAQWAASQPQPSQPARAVLPENISEPSTLTMEQAQQKAREDASQSAVDACKADLRERCGFLQRHMEGLLKANDAKPRRERLPLQAFSVDPHLHALVQQQFQKQGEAAEQAARYETARLTAAMRKLKENCPPIADPATVTVYAFQTGVCLRSYPVRPRPPDMSQAIRTLAAQVEAEDAASASVESKKGTVYRKRFKAAVMAATAFNKLSQGPADSTNASAASRPIPSTVSKQEQRRLARKKRQQEWQDFNADRPQDAYESPEDLQLIEKARQTFADYSLKSGLKISALDGAANLSKIPSIRSFQSEAEWRTAQAELQMLMASFDDQMGQLRDQQLATTAELQKGQLRQALLSQEAKLLQDLAPEEDRLKQESAAKKADVRLMVARMDEADVTVEQRRLEVQAAKQSKQQMEAAFELAVEGAHPAREPLLQIFQRRARSPVLPGKAKEEDNEDGTASESEAGSDNEEEEATTCPHGCSNSLFEEVLKMQQDNQEAEAELQAALKGHDAAKREHDVLSKRHQTALLNLKVLFPSALPLQASDEELMALQSNKQKQLNDIDVLVTLNLEQVQAFARPGGATPHDLASVLVFSLMPNELQELETDRSGLLAKQRELQMQHDQMVSDRRTKQAQVAELQQRIVEVQQFKFGQIVNLEVLDTIGYHKGSAELHAKQAEQAVMHTKELAGLQSQSRLQRAEAAKLMQLNTQLLTLTASEKLRIRPSQNSPKKGGLIKAKSSVEDAQRAWDTLVSEQHLLMEKVDAQASEIEQLQAHVTTFQKKNTNINAAV</sequence>
<evidence type="ECO:0008006" key="12">
    <source>
        <dbReference type="Google" id="ProtNLM"/>
    </source>
</evidence>